<protein>
    <recommendedName>
        <fullName evidence="3">DUF937 domain-containing protein</fullName>
    </recommendedName>
</protein>
<evidence type="ECO:0000313" key="2">
    <source>
        <dbReference type="Proteomes" id="UP000216840"/>
    </source>
</evidence>
<dbReference type="Proteomes" id="UP000216840">
    <property type="component" value="Unassembled WGS sequence"/>
</dbReference>
<reference evidence="1 2" key="1">
    <citation type="submission" date="2017-05" db="EMBL/GenBank/DDBJ databases">
        <title>The draft genome sequence of Idiomarina salinarum WNB302.</title>
        <authorList>
            <person name="Sun Y."/>
            <person name="Chen B."/>
            <person name="Du Z."/>
        </authorList>
    </citation>
    <scope>NUCLEOTIDE SEQUENCE [LARGE SCALE GENOMIC DNA]</scope>
    <source>
        <strain evidence="1 2">WNB302</strain>
    </source>
</reference>
<dbReference type="RefSeq" id="WP_094968326.1">
    <property type="nucleotide sequence ID" value="NZ_NGJN01000004.1"/>
</dbReference>
<accession>A0A265UTL1</accession>
<name>A0A265UTL1_9FLAO</name>
<dbReference type="EMBL" id="NGJN01000004">
    <property type="protein sequence ID" value="OZV68562.1"/>
    <property type="molecule type" value="Genomic_DNA"/>
</dbReference>
<organism evidence="1 2">
    <name type="scientific">Winogradskyella aurantia</name>
    <dbReference type="NCBI Taxonomy" id="1915063"/>
    <lineage>
        <taxon>Bacteria</taxon>
        <taxon>Pseudomonadati</taxon>
        <taxon>Bacteroidota</taxon>
        <taxon>Flavobacteriia</taxon>
        <taxon>Flavobacteriales</taxon>
        <taxon>Flavobacteriaceae</taxon>
        <taxon>Winogradskyella</taxon>
    </lineage>
</organism>
<comment type="caution">
    <text evidence="1">The sequence shown here is derived from an EMBL/GenBank/DDBJ whole genome shotgun (WGS) entry which is preliminary data.</text>
</comment>
<sequence length="211" mass="21474">MEGILDLLNSDLGKTIINGVSGSTNTDQSKTSSVLTMALPVLMKAMERNAATPDGAEGLMGALNKKHDGSILDNLGDLFGGGVDDAVKTDGSKILSHVLGHRQQGVQQVIGQKAGLDAGSVANILEVAAPILMGVLGKQARQNNVRSQNDLGSLLGGMLGGNDARNQQSFLEQVLDADGDGSVVDDVAGMLLNSGNKKGGLGGLLGGLFGK</sequence>
<evidence type="ECO:0008006" key="3">
    <source>
        <dbReference type="Google" id="ProtNLM"/>
    </source>
</evidence>
<dbReference type="AlphaFoldDB" id="A0A265UTL1"/>
<keyword evidence="2" id="KW-1185">Reference proteome</keyword>
<gene>
    <name evidence="1" type="ORF">CA834_08800</name>
</gene>
<evidence type="ECO:0000313" key="1">
    <source>
        <dbReference type="EMBL" id="OZV68562.1"/>
    </source>
</evidence>
<dbReference type="InterPro" id="IPR009282">
    <property type="entry name" value="DUF937"/>
</dbReference>
<proteinExistence type="predicted"/>
<dbReference type="OrthoDB" id="708105at2"/>
<dbReference type="Pfam" id="PF06078">
    <property type="entry name" value="DUF937"/>
    <property type="match status" value="1"/>
</dbReference>